<proteinExistence type="predicted"/>
<keyword evidence="1" id="KW-0472">Membrane</keyword>
<comment type="caution">
    <text evidence="2">The sequence shown here is derived from an EMBL/GenBank/DDBJ whole genome shotgun (WGS) entry which is preliminary data.</text>
</comment>
<evidence type="ECO:0000256" key="1">
    <source>
        <dbReference type="SAM" id="Phobius"/>
    </source>
</evidence>
<reference evidence="2 3" key="1">
    <citation type="submission" date="2017-09" db="EMBL/GenBank/DDBJ databases">
        <title>Depth-based differentiation of microbial function through sediment-hosted aquifers and enrichment of novel symbionts in the deep terrestrial subsurface.</title>
        <authorList>
            <person name="Probst A.J."/>
            <person name="Ladd B."/>
            <person name="Jarett J.K."/>
            <person name="Geller-Mcgrath D.E."/>
            <person name="Sieber C.M."/>
            <person name="Emerson J.B."/>
            <person name="Anantharaman K."/>
            <person name="Thomas B.C."/>
            <person name="Malmstrom R."/>
            <person name="Stieglmeier M."/>
            <person name="Klingl A."/>
            <person name="Woyke T."/>
            <person name="Ryan C.M."/>
            <person name="Banfield J.F."/>
        </authorList>
    </citation>
    <scope>NUCLEOTIDE SEQUENCE [LARGE SCALE GENOMIC DNA]</scope>
    <source>
        <strain evidence="2">CG11_big_fil_rev_8_21_14_0_20_39_34</strain>
    </source>
</reference>
<feature type="transmembrane region" description="Helical" evidence="1">
    <location>
        <begin position="36"/>
        <end position="57"/>
    </location>
</feature>
<protein>
    <submittedName>
        <fullName evidence="2">Uncharacterized protein</fullName>
    </submittedName>
</protein>
<accession>A0A2H0N5A9</accession>
<name>A0A2H0N5A9_9BACT</name>
<dbReference type="EMBL" id="PCWN01000007">
    <property type="protein sequence ID" value="PIR04090.1"/>
    <property type="molecule type" value="Genomic_DNA"/>
</dbReference>
<organism evidence="2 3">
    <name type="scientific">Candidatus Magasanikbacteria bacterium CG11_big_fil_rev_8_21_14_0_20_39_34</name>
    <dbReference type="NCBI Taxonomy" id="1974653"/>
    <lineage>
        <taxon>Bacteria</taxon>
        <taxon>Candidatus Magasanikiibacteriota</taxon>
    </lineage>
</organism>
<gene>
    <name evidence="2" type="ORF">COV59_02810</name>
</gene>
<feature type="transmembrane region" description="Helical" evidence="1">
    <location>
        <begin position="69"/>
        <end position="86"/>
    </location>
</feature>
<keyword evidence="1" id="KW-1133">Transmembrane helix</keyword>
<evidence type="ECO:0000313" key="2">
    <source>
        <dbReference type="EMBL" id="PIR04090.1"/>
    </source>
</evidence>
<sequence>MNYTRALLTSIMFYIGIAVIAILLMEFGHFTNESNLFHAIFTLLSIPLVLLAAKWYFHKDSPPTAKKGLGLGIIVFAWVIIFDIIFRVPQQMSGSIVAYYSDWKLLGEYLFDILLFAYAGFEFDDVYTQGAEKGE</sequence>
<dbReference type="AlphaFoldDB" id="A0A2H0N5A9"/>
<dbReference type="Proteomes" id="UP000229600">
    <property type="component" value="Unassembled WGS sequence"/>
</dbReference>
<feature type="transmembrane region" description="Helical" evidence="1">
    <location>
        <begin position="6"/>
        <end position="24"/>
    </location>
</feature>
<keyword evidence="1" id="KW-0812">Transmembrane</keyword>
<evidence type="ECO:0000313" key="3">
    <source>
        <dbReference type="Proteomes" id="UP000229600"/>
    </source>
</evidence>